<name>A0AAU6NWB6_9FLAO</name>
<gene>
    <name evidence="2" type="ORF">R3L15_12490</name>
    <name evidence="1" type="ORF">R3L16_09100</name>
</gene>
<dbReference type="KEGG" id="mcaa:R3L15_12490"/>
<dbReference type="AlphaFoldDB" id="A0AAU6NWB6"/>
<dbReference type="Proteomes" id="UP001368318">
    <property type="component" value="Chromosome"/>
</dbReference>
<keyword evidence="3" id="KW-1185">Reference proteome</keyword>
<evidence type="ECO:0000313" key="2">
    <source>
        <dbReference type="EMBL" id="WXA12930.1"/>
    </source>
</evidence>
<sequence>MSRTLIFIICFLMLSCQQKNKKIENKTRKTPNTIQKSTNQYKTQLDTLLNTQDYLILGQKLTKIKVVSENSIKNFPKHKVLARYKSDVIISQNNTNEEIKIYRKYHPKISFKDFPAEVFKGQLADPDFSTNPNAKSFITRIKNECANGINFAGHYTLVTWGCGSPCQSGVLVDRKTGRIFSGFETSLGSKFKKDSKMIIKNIGAIDNTTNLIEVCAYCEVSHHIWTGTTFKEVK</sequence>
<evidence type="ECO:0000313" key="1">
    <source>
        <dbReference type="EMBL" id="WXA01909.1"/>
    </source>
</evidence>
<evidence type="ECO:0000313" key="3">
    <source>
        <dbReference type="Proteomes" id="UP001368318"/>
    </source>
</evidence>
<dbReference type="EMBL" id="CP136924">
    <property type="protein sequence ID" value="WXA01909.1"/>
    <property type="molecule type" value="Genomic_DNA"/>
</dbReference>
<protein>
    <submittedName>
        <fullName evidence="1">Uncharacterized protein</fullName>
    </submittedName>
</protein>
<proteinExistence type="predicted"/>
<dbReference type="EMBL" id="CP136925">
    <property type="protein sequence ID" value="WXA12930.1"/>
    <property type="molecule type" value="Genomic_DNA"/>
</dbReference>
<organism evidence="1 3">
    <name type="scientific">Mangrovimonas cancribranchiae</name>
    <dbReference type="NCBI Taxonomy" id="3080055"/>
    <lineage>
        <taxon>Bacteria</taxon>
        <taxon>Pseudomonadati</taxon>
        <taxon>Bacteroidota</taxon>
        <taxon>Flavobacteriia</taxon>
        <taxon>Flavobacteriales</taxon>
        <taxon>Flavobacteriaceae</taxon>
        <taxon>Mangrovimonas</taxon>
    </lineage>
</organism>
<reference evidence="1 3" key="1">
    <citation type="submission" date="2023-10" db="EMBL/GenBank/DDBJ databases">
        <title>Culture-based analysis of two novel bacteria associated with mangrove crab gills.</title>
        <authorList>
            <person name="Yang X."/>
            <person name="Garuglieri E."/>
            <person name="Van Goethem M.W."/>
            <person name="Fusi M."/>
            <person name="Marasco R."/>
            <person name="Daffonchio D.G."/>
        </authorList>
    </citation>
    <scope>NUCLEOTIDE SEQUENCE [LARGE SCALE GENOMIC DNA]</scope>
    <source>
        <strain evidence="2">UG2-1</strain>
        <strain evidence="1">UG2-2</strain>
        <strain evidence="3">UG2_2</strain>
    </source>
</reference>
<dbReference type="RefSeq" id="WP_338732055.1">
    <property type="nucleotide sequence ID" value="NZ_CP136924.1"/>
</dbReference>
<accession>A0AAU6NWB6</accession>
<dbReference type="PROSITE" id="PS51257">
    <property type="entry name" value="PROKAR_LIPOPROTEIN"/>
    <property type="match status" value="1"/>
</dbReference>